<dbReference type="EMBL" id="JAMKPW020000041">
    <property type="protein sequence ID" value="KAK8196594.1"/>
    <property type="molecule type" value="Genomic_DNA"/>
</dbReference>
<gene>
    <name evidence="1" type="ORF">M8818_006759</name>
</gene>
<evidence type="ECO:0000313" key="2">
    <source>
        <dbReference type="Proteomes" id="UP001320706"/>
    </source>
</evidence>
<keyword evidence="2" id="KW-1185">Reference proteome</keyword>
<evidence type="ECO:0000313" key="1">
    <source>
        <dbReference type="EMBL" id="KAK8196594.1"/>
    </source>
</evidence>
<organism evidence="1 2">
    <name type="scientific">Zalaria obscura</name>
    <dbReference type="NCBI Taxonomy" id="2024903"/>
    <lineage>
        <taxon>Eukaryota</taxon>
        <taxon>Fungi</taxon>
        <taxon>Dikarya</taxon>
        <taxon>Ascomycota</taxon>
        <taxon>Pezizomycotina</taxon>
        <taxon>Dothideomycetes</taxon>
        <taxon>Dothideomycetidae</taxon>
        <taxon>Dothideales</taxon>
        <taxon>Zalariaceae</taxon>
        <taxon>Zalaria</taxon>
    </lineage>
</organism>
<protein>
    <submittedName>
        <fullName evidence="1">Uncharacterized protein</fullName>
    </submittedName>
</protein>
<sequence>MALKSWFNIPPRSHFSLANIPFGIISTAATPTPRPAVAIGDHALDLQLFNAGNGFSALSVIQPHESVFSSPTLNAFASLGKPIHSAVRKYIQTIFLANTPFPHVLKDNISLQKQCLIPLKDVSYHVPMQIGDYTDFFVGMNHAYNCGVLFRGPANALQPNYKHLPVGYHGRASSIVPSGTPIRRPHGQILIDPTAKEKVPVFSPSRKLDLELELGAFLCKGNRMGEPIPIGEAEDYIFGLVLLNDWSARDIQSWEYVPLGPFNAKNFATSISPWVVLTEALEPYRTKGLESDTQVLPYLREGRAENVYHIDLEWELKTPSGDVTTVGKTNGKHLLFSFQQMLAHHSVGGCPMNVGDFFGSGTISGTEDDAKGCLLEWTENGKRSLKLQGGDERTFLLDGDEVTLKGCCGNEDGALVGFGECSGRIEAALDLKF</sequence>
<proteinExistence type="predicted"/>
<reference evidence="1" key="1">
    <citation type="submission" date="2024-02" db="EMBL/GenBank/DDBJ databases">
        <title>Metagenome Assembled Genome of Zalaria obscura JY119.</title>
        <authorList>
            <person name="Vighnesh L."/>
            <person name="Jagadeeshwari U."/>
            <person name="Venkata Ramana C."/>
            <person name="Sasikala C."/>
        </authorList>
    </citation>
    <scope>NUCLEOTIDE SEQUENCE</scope>
    <source>
        <strain evidence="1">JY119</strain>
    </source>
</reference>
<name>A0ACC3S6P4_9PEZI</name>
<dbReference type="Proteomes" id="UP001320706">
    <property type="component" value="Unassembled WGS sequence"/>
</dbReference>
<comment type="caution">
    <text evidence="1">The sequence shown here is derived from an EMBL/GenBank/DDBJ whole genome shotgun (WGS) entry which is preliminary data.</text>
</comment>
<accession>A0ACC3S6P4</accession>